<accession>A0A6J5RI91</accession>
<organism evidence="1">
    <name type="scientific">uncultured Caudovirales phage</name>
    <dbReference type="NCBI Taxonomy" id="2100421"/>
    <lineage>
        <taxon>Viruses</taxon>
        <taxon>Duplodnaviria</taxon>
        <taxon>Heunggongvirae</taxon>
        <taxon>Uroviricota</taxon>
        <taxon>Caudoviricetes</taxon>
        <taxon>Peduoviridae</taxon>
        <taxon>Maltschvirus</taxon>
        <taxon>Maltschvirus maltsch</taxon>
    </lineage>
</organism>
<evidence type="ECO:0000313" key="1">
    <source>
        <dbReference type="EMBL" id="CAB4196739.1"/>
    </source>
</evidence>
<proteinExistence type="predicted"/>
<name>A0A6J5RI91_9CAUD</name>
<sequence length="107" mass="12833">MNKNGWSLSKINKYHSGRRWRFRSKPGRRLADILHKQRTDVNEVEMKEEDFIGLDKKRAQDLAERKNLIFRLLSVDGDPYFSMPEDKRDDRVCVEIEKSKVTKVYFQ</sequence>
<gene>
    <name evidence="1" type="ORF">UFOVP1290_259</name>
</gene>
<reference evidence="1" key="1">
    <citation type="submission" date="2020-05" db="EMBL/GenBank/DDBJ databases">
        <authorList>
            <person name="Chiriac C."/>
            <person name="Salcher M."/>
            <person name="Ghai R."/>
            <person name="Kavagutti S V."/>
        </authorList>
    </citation>
    <scope>NUCLEOTIDE SEQUENCE</scope>
</reference>
<dbReference type="EMBL" id="LR797252">
    <property type="protein sequence ID" value="CAB4196739.1"/>
    <property type="molecule type" value="Genomic_DNA"/>
</dbReference>
<protein>
    <submittedName>
        <fullName evidence="1">Uncharacterized protein</fullName>
    </submittedName>
</protein>